<feature type="transmembrane region" description="Helical" evidence="1">
    <location>
        <begin position="12"/>
        <end position="35"/>
    </location>
</feature>
<dbReference type="EMBL" id="JACHMB010000001">
    <property type="protein sequence ID" value="MBB5780884.1"/>
    <property type="molecule type" value="Genomic_DNA"/>
</dbReference>
<gene>
    <name evidence="2" type="ORF">HD596_007640</name>
</gene>
<accession>A0A7W9LEJ6</accession>
<feature type="transmembrane region" description="Helical" evidence="1">
    <location>
        <begin position="47"/>
        <end position="73"/>
    </location>
</feature>
<dbReference type="RefSeq" id="WP_185074275.1">
    <property type="nucleotide sequence ID" value="NZ_JACHMB010000001.1"/>
</dbReference>
<keyword evidence="1" id="KW-0472">Membrane</keyword>
<comment type="caution">
    <text evidence="2">The sequence shown here is derived from an EMBL/GenBank/DDBJ whole genome shotgun (WGS) entry which is preliminary data.</text>
</comment>
<keyword evidence="1" id="KW-1133">Transmembrane helix</keyword>
<evidence type="ECO:0000313" key="2">
    <source>
        <dbReference type="EMBL" id="MBB5780884.1"/>
    </source>
</evidence>
<proteinExistence type="predicted"/>
<dbReference type="AlphaFoldDB" id="A0A7W9LEJ6"/>
<keyword evidence="1" id="KW-0812">Transmembrane</keyword>
<dbReference type="Proteomes" id="UP000579153">
    <property type="component" value="Unassembled WGS sequence"/>
</dbReference>
<evidence type="ECO:0000313" key="3">
    <source>
        <dbReference type="Proteomes" id="UP000579153"/>
    </source>
</evidence>
<reference evidence="2 3" key="1">
    <citation type="submission" date="2020-08" db="EMBL/GenBank/DDBJ databases">
        <title>Sequencing the genomes of 1000 actinobacteria strains.</title>
        <authorList>
            <person name="Klenk H.-P."/>
        </authorList>
    </citation>
    <scope>NUCLEOTIDE SEQUENCE [LARGE SCALE GENOMIC DNA]</scope>
    <source>
        <strain evidence="2 3">DSM 45507</strain>
    </source>
</reference>
<sequence length="77" mass="7809">MNIKWDALGQVFVVSLAVSVVVVAVFSLGALALAARQSAQERGSGTGAGGLAAAVLCFTACAAVVLYGIYLIVPQFH</sequence>
<protein>
    <submittedName>
        <fullName evidence="2">Uncharacterized protein</fullName>
    </submittedName>
</protein>
<evidence type="ECO:0000256" key="1">
    <source>
        <dbReference type="SAM" id="Phobius"/>
    </source>
</evidence>
<organism evidence="2 3">
    <name type="scientific">Nonomuraea jabiensis</name>
    <dbReference type="NCBI Taxonomy" id="882448"/>
    <lineage>
        <taxon>Bacteria</taxon>
        <taxon>Bacillati</taxon>
        <taxon>Actinomycetota</taxon>
        <taxon>Actinomycetes</taxon>
        <taxon>Streptosporangiales</taxon>
        <taxon>Streptosporangiaceae</taxon>
        <taxon>Nonomuraea</taxon>
    </lineage>
</organism>
<name>A0A7W9LEJ6_9ACTN</name>
<keyword evidence="3" id="KW-1185">Reference proteome</keyword>